<feature type="transmembrane region" description="Helical" evidence="1">
    <location>
        <begin position="7"/>
        <end position="27"/>
    </location>
</feature>
<feature type="transmembrane region" description="Helical" evidence="1">
    <location>
        <begin position="177"/>
        <end position="194"/>
    </location>
</feature>
<evidence type="ECO:0000313" key="3">
    <source>
        <dbReference type="Proteomes" id="UP000010880"/>
    </source>
</evidence>
<keyword evidence="1" id="KW-1133">Transmembrane helix</keyword>
<dbReference type="HOGENOM" id="CLU_1370529_0_0_9"/>
<feature type="transmembrane region" description="Helical" evidence="1">
    <location>
        <begin position="74"/>
        <end position="95"/>
    </location>
</feature>
<sequence>MKDSKLISSVYLITMSMILISGFNFYFDLTHYLRYTPIFNLGSIVSQSTNLIFLVTIFVYLSILLFIQQKDRIAIFIVLIGAIMGSMGNIIDLLLDFKYQNFSLQSISTNVGFIFFYLAFIIIFYKLYKKSVYFASSELNLKIFYLGIVAVLISYGIKGFNKISSSLFAGKIVTADSVEAVISIAFIISLVSLIRRRII</sequence>
<keyword evidence="1" id="KW-0472">Membrane</keyword>
<name>L0KAM4_HALHC</name>
<dbReference type="RefSeq" id="WP_015327780.1">
    <property type="nucleotide sequence ID" value="NC_019978.1"/>
</dbReference>
<dbReference type="Proteomes" id="UP000010880">
    <property type="component" value="Chromosome"/>
</dbReference>
<dbReference type="STRING" id="748449.Halha_2185"/>
<accession>L0KAM4</accession>
<evidence type="ECO:0000256" key="1">
    <source>
        <dbReference type="SAM" id="Phobius"/>
    </source>
</evidence>
<dbReference type="AlphaFoldDB" id="L0KAM4"/>
<feature type="transmembrane region" description="Helical" evidence="1">
    <location>
        <begin position="107"/>
        <end position="127"/>
    </location>
</feature>
<feature type="transmembrane region" description="Helical" evidence="1">
    <location>
        <begin position="47"/>
        <end position="67"/>
    </location>
</feature>
<gene>
    <name evidence="2" type="ordered locus">Halha_2185</name>
</gene>
<evidence type="ECO:0000313" key="2">
    <source>
        <dbReference type="EMBL" id="AGB42066.1"/>
    </source>
</evidence>
<dbReference type="EMBL" id="CP003359">
    <property type="protein sequence ID" value="AGB42066.1"/>
    <property type="molecule type" value="Genomic_DNA"/>
</dbReference>
<keyword evidence="1" id="KW-0812">Transmembrane</keyword>
<keyword evidence="3" id="KW-1185">Reference proteome</keyword>
<proteinExistence type="predicted"/>
<protein>
    <submittedName>
        <fullName evidence="2">Uncharacterized protein</fullName>
    </submittedName>
</protein>
<dbReference type="KEGG" id="hhl:Halha_2185"/>
<organism evidence="2 3">
    <name type="scientific">Halobacteroides halobius (strain ATCC 35273 / DSM 5150 / MD-1)</name>
    <dbReference type="NCBI Taxonomy" id="748449"/>
    <lineage>
        <taxon>Bacteria</taxon>
        <taxon>Bacillati</taxon>
        <taxon>Bacillota</taxon>
        <taxon>Clostridia</taxon>
        <taxon>Halanaerobiales</taxon>
        <taxon>Halobacteroidaceae</taxon>
        <taxon>Halobacteroides</taxon>
    </lineage>
</organism>
<feature type="transmembrane region" description="Helical" evidence="1">
    <location>
        <begin position="139"/>
        <end position="157"/>
    </location>
</feature>
<reference evidence="3" key="1">
    <citation type="submission" date="2012-02" db="EMBL/GenBank/DDBJ databases">
        <title>The complete genome of Halobacteroides halobius DSM 5150.</title>
        <authorList>
            <person name="Lucas S."/>
            <person name="Copeland A."/>
            <person name="Lapidus A."/>
            <person name="Glavina del Rio T."/>
            <person name="Dalin E."/>
            <person name="Tice H."/>
            <person name="Bruce D."/>
            <person name="Goodwin L."/>
            <person name="Pitluck S."/>
            <person name="Peters L."/>
            <person name="Mikhailova N."/>
            <person name="Gu W."/>
            <person name="Kyrpides N."/>
            <person name="Mavromatis K."/>
            <person name="Ivanova N."/>
            <person name="Brettin T."/>
            <person name="Detter J.C."/>
            <person name="Han C."/>
            <person name="Larimer F."/>
            <person name="Land M."/>
            <person name="Hauser L."/>
            <person name="Markowitz V."/>
            <person name="Cheng J.-F."/>
            <person name="Hugenholtz P."/>
            <person name="Woyke T."/>
            <person name="Wu D."/>
            <person name="Tindall B."/>
            <person name="Pomrenke H."/>
            <person name="Brambilla E."/>
            <person name="Klenk H.-P."/>
            <person name="Eisen J.A."/>
        </authorList>
    </citation>
    <scope>NUCLEOTIDE SEQUENCE [LARGE SCALE GENOMIC DNA]</scope>
    <source>
        <strain evidence="3">ATCC 35273 / DSM 5150 / MD-1</strain>
    </source>
</reference>